<evidence type="ECO:0000256" key="1">
    <source>
        <dbReference type="ARBA" id="ARBA00022670"/>
    </source>
</evidence>
<dbReference type="EMBL" id="BAABDL010000104">
    <property type="protein sequence ID" value="GAA4073911.1"/>
    <property type="molecule type" value="Genomic_DNA"/>
</dbReference>
<gene>
    <name evidence="4 5" type="primary">gpr</name>
    <name evidence="5" type="ORF">GCM10022410_18910</name>
</gene>
<dbReference type="PIRSF" id="PIRSF019549">
    <property type="entry name" value="Peptidase_A25"/>
    <property type="match status" value="1"/>
</dbReference>
<comment type="similarity">
    <text evidence="4">Belongs to the peptidase A25 family.</text>
</comment>
<keyword evidence="1 4" id="KW-0645">Protease</keyword>
<evidence type="ECO:0000313" key="6">
    <source>
        <dbReference type="Proteomes" id="UP001501734"/>
    </source>
</evidence>
<protein>
    <recommendedName>
        <fullName evidence="4">Germination protease</fullName>
        <ecNumber evidence="4">3.4.24.78</ecNumber>
    </recommendedName>
    <alternativeName>
        <fullName evidence="4">GPR endopeptidase</fullName>
    </alternativeName>
    <alternativeName>
        <fullName evidence="4">Germination proteinase</fullName>
    </alternativeName>
    <alternativeName>
        <fullName evidence="4">Spore protease</fullName>
    </alternativeName>
</protein>
<accession>A0ABP7VTW5</accession>
<comment type="subunit">
    <text evidence="4">Homotetramer.</text>
</comment>
<comment type="catalytic activity">
    <reaction evidence="4">
        <text>Endopeptidase action with P4 Glu or Asp, P1 preferably Glu &gt; Asp, P1' hydrophobic and P2' Ala.</text>
        <dbReference type="EC" id="3.4.24.78"/>
    </reaction>
</comment>
<evidence type="ECO:0000256" key="2">
    <source>
        <dbReference type="ARBA" id="ARBA00022801"/>
    </source>
</evidence>
<comment type="function">
    <text evidence="4">Initiates the rapid degradation of small, acid-soluble proteins during spore germination.</text>
</comment>
<keyword evidence="6" id="KW-1185">Reference proteome</keyword>
<keyword evidence="2 4" id="KW-0378">Hydrolase</keyword>
<dbReference type="NCBIfam" id="TIGR01441">
    <property type="entry name" value="GPR"/>
    <property type="match status" value="1"/>
</dbReference>
<dbReference type="HAMAP" id="MF_00626">
    <property type="entry name" value="Germination_prot"/>
    <property type="match status" value="1"/>
</dbReference>
<keyword evidence="3 4" id="KW-0865">Zymogen</keyword>
<sequence length="363" mass="39775">MKDEQRFQIRTDLAIEAREMFVEEEKQTEDIEGVILTEKKIKGFPVTDVQVDEIGQENINKQAGRYLTLETDAVKNSDSDQQQVTAEVLSHILADLLTDNQISPDAKCLVVGLGNDYVTPDALGPQTIKKILVTKHLFAYHPEMVADGYRSVAAFAPGVMGVTGMETSDIIQGLVKEVSPDFIIAIDALASRSVDRVNSTIQLSDTGIHPGSGVNNKRKALSYETFGIPVISIGVPTVVDAVTITSDTIDYVFKHFGREFKEKDQPAKSLVPASLNFGEKKLTAEDLPDQAKRTELFGMIGSLAESEKRQLIKEVLSPLGYNLMVTPKEVDSYIHDLAHLLASGINGALHESVESDKANSFTR</sequence>
<dbReference type="InterPro" id="IPR023430">
    <property type="entry name" value="Pept_HybD-like_dom_sf"/>
</dbReference>
<feature type="chain" id="PRO_5044930732" description="Germination protease" evidence="4">
    <location>
        <begin position="13"/>
        <end position="363"/>
    </location>
</feature>
<proteinExistence type="inferred from homology"/>
<dbReference type="SUPFAM" id="SSF53163">
    <property type="entry name" value="HybD-like"/>
    <property type="match status" value="1"/>
</dbReference>
<dbReference type="Pfam" id="PF03418">
    <property type="entry name" value="Peptidase_A25"/>
    <property type="match status" value="1"/>
</dbReference>
<dbReference type="InterPro" id="IPR005080">
    <property type="entry name" value="Peptidase_A25"/>
</dbReference>
<dbReference type="Proteomes" id="UP001501734">
    <property type="component" value="Unassembled WGS sequence"/>
</dbReference>
<evidence type="ECO:0000256" key="3">
    <source>
        <dbReference type="ARBA" id="ARBA00023145"/>
    </source>
</evidence>
<name>A0ABP7VTW5_9BACI</name>
<comment type="caution">
    <text evidence="5">The sequence shown here is derived from an EMBL/GenBank/DDBJ whole genome shotgun (WGS) entry which is preliminary data.</text>
</comment>
<organism evidence="5 6">
    <name type="scientific">Amphibacillus indicireducens</name>
    <dbReference type="NCBI Taxonomy" id="1076330"/>
    <lineage>
        <taxon>Bacteria</taxon>
        <taxon>Bacillati</taxon>
        <taxon>Bacillota</taxon>
        <taxon>Bacilli</taxon>
        <taxon>Bacillales</taxon>
        <taxon>Bacillaceae</taxon>
        <taxon>Amphibacillus</taxon>
    </lineage>
</organism>
<dbReference type="RefSeq" id="WP_344912558.1">
    <property type="nucleotide sequence ID" value="NZ_BAABDL010000104.1"/>
</dbReference>
<dbReference type="EC" id="3.4.24.78" evidence="4"/>
<dbReference type="Gene3D" id="3.40.50.1450">
    <property type="entry name" value="HybD-like"/>
    <property type="match status" value="1"/>
</dbReference>
<comment type="PTM">
    <text evidence="4">Autoproteolytically processed. The inactive tetrameric zymogen termed p46 autoprocesses to a smaller form termed p41, which is active only during spore germination.</text>
</comment>
<reference evidence="6" key="1">
    <citation type="journal article" date="2019" name="Int. J. Syst. Evol. Microbiol.">
        <title>The Global Catalogue of Microorganisms (GCM) 10K type strain sequencing project: providing services to taxonomists for standard genome sequencing and annotation.</title>
        <authorList>
            <consortium name="The Broad Institute Genomics Platform"/>
            <consortium name="The Broad Institute Genome Sequencing Center for Infectious Disease"/>
            <person name="Wu L."/>
            <person name="Ma J."/>
        </authorList>
    </citation>
    <scope>NUCLEOTIDE SEQUENCE [LARGE SCALE GENOMIC DNA]</scope>
    <source>
        <strain evidence="6">JCM 17250</strain>
    </source>
</reference>
<feature type="propeptide" id="PRO_5044930731" evidence="4">
    <location>
        <begin position="1"/>
        <end position="12"/>
    </location>
</feature>
<evidence type="ECO:0000256" key="4">
    <source>
        <dbReference type="HAMAP-Rule" id="MF_00626"/>
    </source>
</evidence>
<evidence type="ECO:0000313" key="5">
    <source>
        <dbReference type="EMBL" id="GAA4073911.1"/>
    </source>
</evidence>